<organism evidence="1 2">
    <name type="scientific">Blastopirellula retiformator</name>
    <dbReference type="NCBI Taxonomy" id="2527970"/>
    <lineage>
        <taxon>Bacteria</taxon>
        <taxon>Pseudomonadati</taxon>
        <taxon>Planctomycetota</taxon>
        <taxon>Planctomycetia</taxon>
        <taxon>Pirellulales</taxon>
        <taxon>Pirellulaceae</taxon>
        <taxon>Blastopirellula</taxon>
    </lineage>
</organism>
<evidence type="ECO:0000313" key="2">
    <source>
        <dbReference type="Proteomes" id="UP000318878"/>
    </source>
</evidence>
<dbReference type="AlphaFoldDB" id="A0A5C5VA79"/>
<sequence>MSPVYNSVENRLVEPFGGSAPRPSFLAEREDCTL</sequence>
<dbReference type="Proteomes" id="UP000318878">
    <property type="component" value="Unassembled WGS sequence"/>
</dbReference>
<reference evidence="1 2" key="1">
    <citation type="submission" date="2019-02" db="EMBL/GenBank/DDBJ databases">
        <title>Deep-cultivation of Planctomycetes and their phenomic and genomic characterization uncovers novel biology.</title>
        <authorList>
            <person name="Wiegand S."/>
            <person name="Jogler M."/>
            <person name="Boedeker C."/>
            <person name="Pinto D."/>
            <person name="Vollmers J."/>
            <person name="Rivas-Marin E."/>
            <person name="Kohn T."/>
            <person name="Peeters S.H."/>
            <person name="Heuer A."/>
            <person name="Rast P."/>
            <person name="Oberbeckmann S."/>
            <person name="Bunk B."/>
            <person name="Jeske O."/>
            <person name="Meyerdierks A."/>
            <person name="Storesund J.E."/>
            <person name="Kallscheuer N."/>
            <person name="Luecker S."/>
            <person name="Lage O.M."/>
            <person name="Pohl T."/>
            <person name="Merkel B.J."/>
            <person name="Hornburger P."/>
            <person name="Mueller R.-W."/>
            <person name="Bruemmer F."/>
            <person name="Labrenz M."/>
            <person name="Spormann A.M."/>
            <person name="Op Den Camp H."/>
            <person name="Overmann J."/>
            <person name="Amann R."/>
            <person name="Jetten M.S.M."/>
            <person name="Mascher T."/>
            <person name="Medema M.H."/>
            <person name="Devos D.P."/>
            <person name="Kaster A.-K."/>
            <person name="Ovreas L."/>
            <person name="Rohde M."/>
            <person name="Galperin M.Y."/>
            <person name="Jogler C."/>
        </authorList>
    </citation>
    <scope>NUCLEOTIDE SEQUENCE [LARGE SCALE GENOMIC DNA]</scope>
    <source>
        <strain evidence="1 2">Enr8</strain>
    </source>
</reference>
<dbReference type="EMBL" id="SJPF01000002">
    <property type="protein sequence ID" value="TWT34880.1"/>
    <property type="molecule type" value="Genomic_DNA"/>
</dbReference>
<gene>
    <name evidence="1" type="ORF">Enr8_22950</name>
</gene>
<comment type="caution">
    <text evidence="1">The sequence shown here is derived from an EMBL/GenBank/DDBJ whole genome shotgun (WGS) entry which is preliminary data.</text>
</comment>
<keyword evidence="2" id="KW-1185">Reference proteome</keyword>
<dbReference type="Gene3D" id="2.60.120.620">
    <property type="entry name" value="q2cbj1_9rhob like domain"/>
    <property type="match status" value="1"/>
</dbReference>
<accession>A0A5C5VA79</accession>
<name>A0A5C5VA79_9BACT</name>
<protein>
    <submittedName>
        <fullName evidence="1">Uncharacterized protein</fullName>
    </submittedName>
</protein>
<proteinExistence type="predicted"/>
<evidence type="ECO:0000313" key="1">
    <source>
        <dbReference type="EMBL" id="TWT34880.1"/>
    </source>
</evidence>